<gene>
    <name evidence="2" type="ORF">JVT61DRAFT_11247</name>
</gene>
<evidence type="ECO:0000313" key="2">
    <source>
        <dbReference type="EMBL" id="KAG6370622.1"/>
    </source>
</evidence>
<dbReference type="AlphaFoldDB" id="A0A8I2YEY1"/>
<reference evidence="2" key="1">
    <citation type="submission" date="2021-03" db="EMBL/GenBank/DDBJ databases">
        <title>Evolutionary innovations through gain and loss of genes in the ectomycorrhizal Boletales.</title>
        <authorList>
            <person name="Wu G."/>
            <person name="Miyauchi S."/>
            <person name="Morin E."/>
            <person name="Yang Z.-L."/>
            <person name="Xu J."/>
            <person name="Martin F.M."/>
        </authorList>
    </citation>
    <scope>NUCLEOTIDE SEQUENCE</scope>
    <source>
        <strain evidence="2">BR01</strain>
    </source>
</reference>
<evidence type="ECO:0000313" key="3">
    <source>
        <dbReference type="Proteomes" id="UP000683000"/>
    </source>
</evidence>
<organism evidence="2 3">
    <name type="scientific">Boletus reticuloceps</name>
    <dbReference type="NCBI Taxonomy" id="495285"/>
    <lineage>
        <taxon>Eukaryota</taxon>
        <taxon>Fungi</taxon>
        <taxon>Dikarya</taxon>
        <taxon>Basidiomycota</taxon>
        <taxon>Agaricomycotina</taxon>
        <taxon>Agaricomycetes</taxon>
        <taxon>Agaricomycetidae</taxon>
        <taxon>Boletales</taxon>
        <taxon>Boletineae</taxon>
        <taxon>Boletaceae</taxon>
        <taxon>Boletoideae</taxon>
        <taxon>Boletus</taxon>
    </lineage>
</organism>
<dbReference type="EMBL" id="JAGFBS010000047">
    <property type="protein sequence ID" value="KAG6370622.1"/>
    <property type="molecule type" value="Genomic_DNA"/>
</dbReference>
<proteinExistence type="predicted"/>
<sequence length="212" mass="23830">MHSVSASSDAFSRVTRAQNVNAEAGPSCLPRLQPESVDAEGGSMSIGVQRLRDDLRSISNERRGYGFPDDARKLRNCCMLHGIGSEFLEDNHRCFLWLVDHLFSGGCVRVRDASKYTIQQQQRSGYCHGCGPSTIIWTYDRDRGVPEMRSTLVAKQAYHIVTSRHRPKESKKGHRRPNQDRRSSVRPTNLKIKALGVPSYTYTGSSAYDIQV</sequence>
<evidence type="ECO:0000256" key="1">
    <source>
        <dbReference type="SAM" id="MobiDB-lite"/>
    </source>
</evidence>
<feature type="region of interest" description="Disordered" evidence="1">
    <location>
        <begin position="163"/>
        <end position="188"/>
    </location>
</feature>
<accession>A0A8I2YEY1</accession>
<keyword evidence="3" id="KW-1185">Reference proteome</keyword>
<protein>
    <submittedName>
        <fullName evidence="2">Uncharacterized protein</fullName>
    </submittedName>
</protein>
<comment type="caution">
    <text evidence="2">The sequence shown here is derived from an EMBL/GenBank/DDBJ whole genome shotgun (WGS) entry which is preliminary data.</text>
</comment>
<dbReference type="Proteomes" id="UP000683000">
    <property type="component" value="Unassembled WGS sequence"/>
</dbReference>
<feature type="compositionally biased region" description="Basic residues" evidence="1">
    <location>
        <begin position="163"/>
        <end position="176"/>
    </location>
</feature>
<name>A0A8I2YEY1_9AGAM</name>